<feature type="non-terminal residue" evidence="1">
    <location>
        <position position="1"/>
    </location>
</feature>
<reference evidence="1" key="1">
    <citation type="submission" date="2021-02" db="EMBL/GenBank/DDBJ databases">
        <authorList>
            <person name="Nowell W R."/>
        </authorList>
    </citation>
    <scope>NUCLEOTIDE SEQUENCE</scope>
</reference>
<dbReference type="AlphaFoldDB" id="A0A8S2X0M9"/>
<protein>
    <submittedName>
        <fullName evidence="1">Uncharacterized protein</fullName>
    </submittedName>
</protein>
<name>A0A8S2X0M9_9BILA</name>
<accession>A0A8S2X0M9</accession>
<comment type="caution">
    <text evidence="1">The sequence shown here is derived from an EMBL/GenBank/DDBJ whole genome shotgun (WGS) entry which is preliminary data.</text>
</comment>
<dbReference type="EMBL" id="CAJOBC010101148">
    <property type="protein sequence ID" value="CAF4471783.1"/>
    <property type="molecule type" value="Genomic_DNA"/>
</dbReference>
<gene>
    <name evidence="1" type="ORF">SRO942_LOCUS43327</name>
</gene>
<sequence>QESTTSIDYSDELRARDTIIEELKRTINATTEHLRNSVLVTLLPVNIPDDVTVQNYKNTLRVECSDLRGSEQKLRLQIDQFVSALRVSIAFDRHGISKNALFYLGRYKNQRFHIIL</sequence>
<proteinExistence type="predicted"/>
<dbReference type="Proteomes" id="UP000681722">
    <property type="component" value="Unassembled WGS sequence"/>
</dbReference>
<organism evidence="1 2">
    <name type="scientific">Didymodactylos carnosus</name>
    <dbReference type="NCBI Taxonomy" id="1234261"/>
    <lineage>
        <taxon>Eukaryota</taxon>
        <taxon>Metazoa</taxon>
        <taxon>Spiralia</taxon>
        <taxon>Gnathifera</taxon>
        <taxon>Rotifera</taxon>
        <taxon>Eurotatoria</taxon>
        <taxon>Bdelloidea</taxon>
        <taxon>Philodinida</taxon>
        <taxon>Philodinidae</taxon>
        <taxon>Didymodactylos</taxon>
    </lineage>
</organism>
<evidence type="ECO:0000313" key="2">
    <source>
        <dbReference type="Proteomes" id="UP000681722"/>
    </source>
</evidence>
<evidence type="ECO:0000313" key="1">
    <source>
        <dbReference type="EMBL" id="CAF4471783.1"/>
    </source>
</evidence>